<dbReference type="EMBL" id="BDDM01000170">
    <property type="protein sequence ID" value="GAT78300.1"/>
    <property type="molecule type" value="Genomic_DNA"/>
</dbReference>
<evidence type="ECO:0000256" key="1">
    <source>
        <dbReference type="SAM" id="Phobius"/>
    </source>
</evidence>
<dbReference type="Proteomes" id="UP000092731">
    <property type="component" value="Unassembled WGS sequence"/>
</dbReference>
<accession>A0A170SSI8</accession>
<proteinExistence type="predicted"/>
<comment type="caution">
    <text evidence="2">The sequence shown here is derived from an EMBL/GenBank/DDBJ whole genome shotgun (WGS) entry which is preliminary data.</text>
</comment>
<dbReference type="AlphaFoldDB" id="A0A170SSI8"/>
<keyword evidence="1" id="KW-0812">Transmembrane</keyword>
<feature type="transmembrane region" description="Helical" evidence="1">
    <location>
        <begin position="38"/>
        <end position="62"/>
    </location>
</feature>
<keyword evidence="1" id="KW-0472">Membrane</keyword>
<gene>
    <name evidence="2" type="ORF">EHRUM3_05170</name>
</gene>
<dbReference type="RefSeq" id="WP_236717387.1">
    <property type="nucleotide sequence ID" value="NZ_BDDM01000170.1"/>
</dbReference>
<protein>
    <submittedName>
        <fullName evidence="2">Putative integral membrane protein</fullName>
    </submittedName>
</protein>
<evidence type="ECO:0000313" key="3">
    <source>
        <dbReference type="Proteomes" id="UP000092731"/>
    </source>
</evidence>
<keyword evidence="1" id="KW-1133">Transmembrane helix</keyword>
<organism evidence="2 3">
    <name type="scientific">Ehrlichia ruminantium</name>
    <name type="common">heartwater rickettsia</name>
    <name type="synonym">Cowdria ruminantium</name>
    <dbReference type="NCBI Taxonomy" id="779"/>
    <lineage>
        <taxon>Bacteria</taxon>
        <taxon>Pseudomonadati</taxon>
        <taxon>Pseudomonadota</taxon>
        <taxon>Alphaproteobacteria</taxon>
        <taxon>Rickettsiales</taxon>
        <taxon>Anaplasmataceae</taxon>
        <taxon>Ehrlichia</taxon>
    </lineage>
</organism>
<evidence type="ECO:0000313" key="2">
    <source>
        <dbReference type="EMBL" id="GAT78300.1"/>
    </source>
</evidence>
<sequence length="519" mass="58668">MNQVHSKILLGILVALCIAAIAAYLKLQTQGYNYSALGIALIISLSVLCVGIVGLVVHIAFLSQGFSVKSTKDQDIEDIQDKVSVFLPVSQENLNNINSEYNITDITCSLVPSTSKINTLNITQTLGIIPKKKLEVPLDTSQNVKILHGSQYTELNKSGSGICIVTDANKRTTLREFNKMTLAKVRYPIIKQNGSISLVCKGIKIFPHKIHSVLSKDDISFFQRNFETILKSQIDIVDDRSGTPHNRTLYDIILEHILTESCVNKLTDGTWHHCEQAKLLYAFFSIFNFKDINNKKLFESATKVINFVKQNGECKDNNAIKQAFNLVVKHYIRFESSFSMYNRIHNNPFISPSGRRLSDTLRSKLHLNSTFRLICAIAIQDTKFPINNKTNYFLESLLKTENYEDAITKANEIIGTNKFTRYFSRLAKCEDPDLSDVLNELLPSYSSFSSAQLISAARHHIVNFCKEHAMIYFDIYKTIDMGKIEMIILHDPNQEIDNVLSDPNLVSQNADTKSKIHNQ</sequence>
<reference evidence="3" key="1">
    <citation type="submission" date="2016-05" db="EMBL/GenBank/DDBJ databases">
        <title>Draft genome sequences of four strains of Ehrlichia ruminantium, a tick-borne pathogen of ruminants, isolated from Zimbabwe, The Gambia and Ghana.</title>
        <authorList>
            <person name="Nakao R."/>
            <person name="Jongejan F."/>
            <person name="Sugimoto C."/>
        </authorList>
    </citation>
    <scope>NUCLEOTIDE SEQUENCE [LARGE SCALE GENOMIC DNA]</scope>
    <source>
        <strain evidence="3">Pokoase 417</strain>
    </source>
</reference>
<name>A0A170SSI8_EHRRU</name>